<reference evidence="2" key="1">
    <citation type="journal article" date="2020" name="Stud. Mycol.">
        <title>101 Dothideomycetes genomes: a test case for predicting lifestyles and emergence of pathogens.</title>
        <authorList>
            <person name="Haridas S."/>
            <person name="Albert R."/>
            <person name="Binder M."/>
            <person name="Bloem J."/>
            <person name="Labutti K."/>
            <person name="Salamov A."/>
            <person name="Andreopoulos B."/>
            <person name="Baker S."/>
            <person name="Barry K."/>
            <person name="Bills G."/>
            <person name="Bluhm B."/>
            <person name="Cannon C."/>
            <person name="Castanera R."/>
            <person name="Culley D."/>
            <person name="Daum C."/>
            <person name="Ezra D."/>
            <person name="Gonzalez J."/>
            <person name="Henrissat B."/>
            <person name="Kuo A."/>
            <person name="Liang C."/>
            <person name="Lipzen A."/>
            <person name="Lutzoni F."/>
            <person name="Magnuson J."/>
            <person name="Mondo S."/>
            <person name="Nolan M."/>
            <person name="Ohm R."/>
            <person name="Pangilinan J."/>
            <person name="Park H.-J."/>
            <person name="Ramirez L."/>
            <person name="Alfaro M."/>
            <person name="Sun H."/>
            <person name="Tritt A."/>
            <person name="Yoshinaga Y."/>
            <person name="Zwiers L.-H."/>
            <person name="Turgeon B."/>
            <person name="Goodwin S."/>
            <person name="Spatafora J."/>
            <person name="Crous P."/>
            <person name="Grigoriev I."/>
        </authorList>
    </citation>
    <scope>NUCLEOTIDE SEQUENCE</scope>
    <source>
        <strain evidence="2">CBS 101060</strain>
    </source>
</reference>
<name>A0A9P4VNQ7_9PEZI</name>
<feature type="compositionally biased region" description="Low complexity" evidence="1">
    <location>
        <begin position="82"/>
        <end position="94"/>
    </location>
</feature>
<dbReference type="AlphaFoldDB" id="A0A9P4VNQ7"/>
<evidence type="ECO:0000313" key="3">
    <source>
        <dbReference type="Proteomes" id="UP000799429"/>
    </source>
</evidence>
<gene>
    <name evidence="2" type="ORF">M501DRAFT_507804</name>
</gene>
<dbReference type="EMBL" id="MU006115">
    <property type="protein sequence ID" value="KAF2834719.1"/>
    <property type="molecule type" value="Genomic_DNA"/>
</dbReference>
<sequence>MGSHDGLAPSIRATCISCMAPNKNTFSGSDIRWKALPPLPDERQTQSSHKSKKDTRDRSRSSFIQREEGSSTKAKETKYRCSQHSSSTSSKPNSATFHSVPQSVSQPISIGRSSTHLYLPSPLRPGHRSHSSWEPPRSATPDRSPVSPTMTRSVSKPNLSTSYQSPVSPYYDTASQDARSRASQTHSRQSNSSWAAYRPVGSGSPDGSAFSDPSQYHLFVEATSGLSPVAQTHAQAPSSLRSPSSSVNQCAACRYIAGLVYRR</sequence>
<comment type="caution">
    <text evidence="2">The sequence shown here is derived from an EMBL/GenBank/DDBJ whole genome shotgun (WGS) entry which is preliminary data.</text>
</comment>
<dbReference type="Proteomes" id="UP000799429">
    <property type="component" value="Unassembled WGS sequence"/>
</dbReference>
<evidence type="ECO:0000313" key="2">
    <source>
        <dbReference type="EMBL" id="KAF2834719.1"/>
    </source>
</evidence>
<accession>A0A9P4VNQ7</accession>
<feature type="compositionally biased region" description="Basic and acidic residues" evidence="1">
    <location>
        <begin position="54"/>
        <end position="79"/>
    </location>
</feature>
<proteinExistence type="predicted"/>
<feature type="region of interest" description="Disordered" evidence="1">
    <location>
        <begin position="21"/>
        <end position="213"/>
    </location>
</feature>
<feature type="compositionally biased region" description="Polar residues" evidence="1">
    <location>
        <begin position="146"/>
        <end position="194"/>
    </location>
</feature>
<protein>
    <submittedName>
        <fullName evidence="2">Uncharacterized protein</fullName>
    </submittedName>
</protein>
<keyword evidence="3" id="KW-1185">Reference proteome</keyword>
<organism evidence="2 3">
    <name type="scientific">Patellaria atrata CBS 101060</name>
    <dbReference type="NCBI Taxonomy" id="1346257"/>
    <lineage>
        <taxon>Eukaryota</taxon>
        <taxon>Fungi</taxon>
        <taxon>Dikarya</taxon>
        <taxon>Ascomycota</taxon>
        <taxon>Pezizomycotina</taxon>
        <taxon>Dothideomycetes</taxon>
        <taxon>Dothideomycetes incertae sedis</taxon>
        <taxon>Patellariales</taxon>
        <taxon>Patellariaceae</taxon>
        <taxon>Patellaria</taxon>
    </lineage>
</organism>
<feature type="compositionally biased region" description="Polar residues" evidence="1">
    <location>
        <begin position="95"/>
        <end position="116"/>
    </location>
</feature>
<evidence type="ECO:0000256" key="1">
    <source>
        <dbReference type="SAM" id="MobiDB-lite"/>
    </source>
</evidence>